<dbReference type="PaxDb" id="4577-GRMZM2G149288_P01"/>
<evidence type="ECO:0000259" key="2">
    <source>
        <dbReference type="Pfam" id="PF12937"/>
    </source>
</evidence>
<dbReference type="InterPro" id="IPR036047">
    <property type="entry name" value="F-box-like_dom_sf"/>
</dbReference>
<dbReference type="AlphaFoldDB" id="C4J529"/>
<dbReference type="HOGENOM" id="CLU_019286_5_2_1"/>
<dbReference type="InterPro" id="IPR001810">
    <property type="entry name" value="F-box_dom"/>
</dbReference>
<dbReference type="InterPro" id="IPR005174">
    <property type="entry name" value="KIB1-4_b-propeller"/>
</dbReference>
<dbReference type="OrthoDB" id="611323at2759"/>
<reference evidence="3" key="1">
    <citation type="journal article" date="2009" name="PLoS Genet.">
        <title>Sequencing, mapping, and analysis of 27,455 maize full-length cDNAs.</title>
        <authorList>
            <person name="Soderlund C."/>
            <person name="Descour A."/>
            <person name="Kudrna D."/>
            <person name="Bomhoff M."/>
            <person name="Boyd L."/>
            <person name="Currie J."/>
            <person name="Angelova A."/>
            <person name="Collura K."/>
            <person name="Wissotski M."/>
            <person name="Ashley E."/>
            <person name="Morrow D."/>
            <person name="Fernandes J."/>
            <person name="Walbot V."/>
            <person name="Yu Y."/>
        </authorList>
    </citation>
    <scope>NUCLEOTIDE SEQUENCE</scope>
    <source>
        <strain evidence="3">B73</strain>
    </source>
</reference>
<gene>
    <name evidence="4" type="ORF">ZEAMMB73_Zm00001d020067</name>
</gene>
<sequence>MGVIELANTWGHPPEGILEHIFSYLPSYADRASCACVCRQWYFYAREKESTTPLFPCLLRPSISGASCFHLFSRTCTSMPTVPAARFCGSMEGQWFVVARDQWRGYALLHLASGTQILLPQGLLQEDGDRFNFNDLWVGLESTDLIIRAATAFRAPRYPDGDEHYFVAAITLGEHRAAACLSGNGRWALLEPDQGIICPDLDKMLVMYEEMEDVIYYSCSGLDGFFFLTTEEHLMVFLPDDDGEGHITGEVLAYLFRGHTMASPPEAGHVVAARYLVESEGRLLMVKRFVSPCQGQQSTVSFQVFTLMWDNWNRKVPRWEKSSPTSAPLLGKMLFVGRGCSRAIGTGRTGPAFIYFLDDAVASPYELLTTIIRTEKEYRCSDMGWCRYDQQYIGKDWPQGPPADCSPWIWLYR</sequence>
<accession>C4J529</accession>
<dbReference type="KEGG" id="zma:100501673"/>
<dbReference type="Pfam" id="PF12937">
    <property type="entry name" value="F-box-like"/>
    <property type="match status" value="1"/>
</dbReference>
<evidence type="ECO:0000313" key="3">
    <source>
        <dbReference type="EMBL" id="ACR36279.1"/>
    </source>
</evidence>
<dbReference type="EMBL" id="BT085926">
    <property type="protein sequence ID" value="ACR36279.1"/>
    <property type="molecule type" value="mRNA"/>
</dbReference>
<dbReference type="eggNOG" id="KOG3126">
    <property type="taxonomic scope" value="Eukaryota"/>
</dbReference>
<dbReference type="ExpressionAtlas" id="C4J529">
    <property type="expression patterns" value="baseline"/>
</dbReference>
<proteinExistence type="evidence at transcript level"/>
<dbReference type="InParanoid" id="C4J529"/>
<feature type="domain" description="F-box" evidence="2">
    <location>
        <begin position="14"/>
        <end position="45"/>
    </location>
</feature>
<reference evidence="4" key="2">
    <citation type="submission" date="2015-12" db="EMBL/GenBank/DDBJ databases">
        <title>Update maize B73 reference genome by single molecule sequencing technologies.</title>
        <authorList>
            <consortium name="Maize Genome Sequencing Project"/>
            <person name="Ware D."/>
        </authorList>
    </citation>
    <scope>NUCLEOTIDE SEQUENCE [LARGE SCALE GENOMIC DNA]</scope>
    <source>
        <tissue evidence="4">Seedling</tissue>
    </source>
</reference>
<dbReference type="Pfam" id="PF03478">
    <property type="entry name" value="Beta-prop_KIB1-4"/>
    <property type="match status" value="1"/>
</dbReference>
<dbReference type="PANTHER" id="PTHR33110:SF84">
    <property type="entry name" value="F-BOX DOMAIN-CONTAINING PROTEIN"/>
    <property type="match status" value="1"/>
</dbReference>
<dbReference type="SUPFAM" id="SSF81383">
    <property type="entry name" value="F-box domain"/>
    <property type="match status" value="1"/>
</dbReference>
<feature type="domain" description="KIB1-4 beta-propeller" evidence="1">
    <location>
        <begin position="77"/>
        <end position="363"/>
    </location>
</feature>
<organism evidence="3">
    <name type="scientific">Zea mays</name>
    <name type="common">Maize</name>
    <dbReference type="NCBI Taxonomy" id="4577"/>
    <lineage>
        <taxon>Eukaryota</taxon>
        <taxon>Viridiplantae</taxon>
        <taxon>Streptophyta</taxon>
        <taxon>Embryophyta</taxon>
        <taxon>Tracheophyta</taxon>
        <taxon>Spermatophyta</taxon>
        <taxon>Magnoliopsida</taxon>
        <taxon>Liliopsida</taxon>
        <taxon>Poales</taxon>
        <taxon>Poaceae</taxon>
        <taxon>PACMAD clade</taxon>
        <taxon>Panicoideae</taxon>
        <taxon>Andropogonodae</taxon>
        <taxon>Andropogoneae</taxon>
        <taxon>Tripsacinae</taxon>
        <taxon>Zea</taxon>
    </lineage>
</organism>
<dbReference type="PANTHER" id="PTHR33110">
    <property type="entry name" value="F-BOX/KELCH-REPEAT PROTEIN-RELATED"/>
    <property type="match status" value="1"/>
</dbReference>
<dbReference type="EMBL" id="CM007650">
    <property type="protein sequence ID" value="ONM54202.1"/>
    <property type="molecule type" value="Genomic_DNA"/>
</dbReference>
<evidence type="ECO:0000313" key="4">
    <source>
        <dbReference type="EMBL" id="ONM54202.1"/>
    </source>
</evidence>
<evidence type="ECO:0000259" key="1">
    <source>
        <dbReference type="Pfam" id="PF03478"/>
    </source>
</evidence>
<name>C4J529_MAIZE</name>
<dbReference type="OMA" id="IACIGDR"/>
<protein>
    <submittedName>
        <fullName evidence="3">Uncharacterized protein</fullName>
    </submittedName>
</protein>
<dbReference type="Gene3D" id="1.20.1280.50">
    <property type="match status" value="1"/>
</dbReference>